<accession>A0A0F9MJL1</accession>
<proteinExistence type="predicted"/>
<sequence length="302" mass="32496">MALKAIIESIEGLAEDIVAHYKEKTVDGTKKFYLDVTSVDGLALEDVTALKTTVATLRKSEKTLRKDVEAGENSLRKHEAKFEGIDPAAAKDALSKIDDIKNWDGETKVAEAVKVATDKAATDAQARIDKLVADYNEKVAGLDTKLKSSKEQLNTALVTTKIIEAISKAEGNVDLLMPHVERQMKMVESDSGKFEPQVVDAKDERRYKDIAAGTYMDANDLLAEMKESATYAACFKGVGSSGAGKRGGDGNSNNKPASKNKDVKHIKYDDAAAISENLEGIANGSVVVDMPVVNPGMMIQDG</sequence>
<comment type="caution">
    <text evidence="2">The sequence shown here is derived from an EMBL/GenBank/DDBJ whole genome shotgun (WGS) entry which is preliminary data.</text>
</comment>
<feature type="region of interest" description="Disordered" evidence="1">
    <location>
        <begin position="241"/>
        <end position="263"/>
    </location>
</feature>
<evidence type="ECO:0000313" key="2">
    <source>
        <dbReference type="EMBL" id="KKM69397.1"/>
    </source>
</evidence>
<dbReference type="AlphaFoldDB" id="A0A0F9MJL1"/>
<protein>
    <submittedName>
        <fullName evidence="2">Uncharacterized protein</fullName>
    </submittedName>
</protein>
<dbReference type="EMBL" id="LAZR01009998">
    <property type="protein sequence ID" value="KKM69397.1"/>
    <property type="molecule type" value="Genomic_DNA"/>
</dbReference>
<name>A0A0F9MJL1_9ZZZZ</name>
<organism evidence="2">
    <name type="scientific">marine sediment metagenome</name>
    <dbReference type="NCBI Taxonomy" id="412755"/>
    <lineage>
        <taxon>unclassified sequences</taxon>
        <taxon>metagenomes</taxon>
        <taxon>ecological metagenomes</taxon>
    </lineage>
</organism>
<reference evidence="2" key="1">
    <citation type="journal article" date="2015" name="Nature">
        <title>Complex archaea that bridge the gap between prokaryotes and eukaryotes.</title>
        <authorList>
            <person name="Spang A."/>
            <person name="Saw J.H."/>
            <person name="Jorgensen S.L."/>
            <person name="Zaremba-Niedzwiedzka K."/>
            <person name="Martijn J."/>
            <person name="Lind A.E."/>
            <person name="van Eijk R."/>
            <person name="Schleper C."/>
            <person name="Guy L."/>
            <person name="Ettema T.J."/>
        </authorList>
    </citation>
    <scope>NUCLEOTIDE SEQUENCE</scope>
</reference>
<gene>
    <name evidence="2" type="ORF">LCGC14_1451210</name>
</gene>
<evidence type="ECO:0000256" key="1">
    <source>
        <dbReference type="SAM" id="MobiDB-lite"/>
    </source>
</evidence>